<sequence length="163" mass="18595">MMPDDYDVELANNIIYDPWTGDFFRTLRSGYRRGMPVKAGYVNSRGYFVIRFKNRVIQAHRVAWFIYYGLWPGGIIDHANGDKLDNRIGNLRIATPTQNNANMKAKGNKLKGSTFIRRIGKWQAQVKCDGKTHYLGLFDSEADAHKAYIRAATKLFGSFARPA</sequence>
<gene>
    <name evidence="5" type="ORF">EZH22_24625</name>
</gene>
<dbReference type="AlphaFoldDB" id="A0A974PM38"/>
<dbReference type="InterPro" id="IPR044925">
    <property type="entry name" value="His-Me_finger_sf"/>
</dbReference>
<dbReference type="InterPro" id="IPR001471">
    <property type="entry name" value="AP2/ERF_dom"/>
</dbReference>
<dbReference type="SUPFAM" id="SSF54060">
    <property type="entry name" value="His-Me finger endonucleases"/>
    <property type="match status" value="1"/>
</dbReference>
<dbReference type="KEGG" id="xdi:EZH22_24625"/>
<feature type="domain" description="AP2/ERF" evidence="4">
    <location>
        <begin position="109"/>
        <end position="163"/>
    </location>
</feature>
<reference evidence="5 6" key="1">
    <citation type="submission" date="2020-10" db="EMBL/GenBank/DDBJ databases">
        <title>Degradation of 1,4-Dioxane by Xanthobacter sp. YN2, via a Novel Group-2 Soluble Di-Iron Monooxygenase.</title>
        <authorList>
            <person name="Ma F."/>
            <person name="Wang Y."/>
            <person name="Yang J."/>
            <person name="Guo H."/>
            <person name="Su D."/>
            <person name="Yu L."/>
        </authorList>
    </citation>
    <scope>NUCLEOTIDE SEQUENCE [LARGE SCALE GENOMIC DNA]</scope>
    <source>
        <strain evidence="5 6">YN2</strain>
    </source>
</reference>
<dbReference type="InterPro" id="IPR016177">
    <property type="entry name" value="DNA-bd_dom_sf"/>
</dbReference>
<dbReference type="Proteomes" id="UP000596427">
    <property type="component" value="Chromosome"/>
</dbReference>
<keyword evidence="2" id="KW-0238">DNA-binding</keyword>
<keyword evidence="5" id="KW-0378">Hydrolase</keyword>
<keyword evidence="6" id="KW-1185">Reference proteome</keyword>
<evidence type="ECO:0000313" key="6">
    <source>
        <dbReference type="Proteomes" id="UP000596427"/>
    </source>
</evidence>
<dbReference type="PROSITE" id="PS51032">
    <property type="entry name" value="AP2_ERF"/>
    <property type="match status" value="1"/>
</dbReference>
<keyword evidence="5" id="KW-0255">Endonuclease</keyword>
<proteinExistence type="predicted"/>
<dbReference type="SUPFAM" id="SSF54171">
    <property type="entry name" value="DNA-binding domain"/>
    <property type="match status" value="1"/>
</dbReference>
<evidence type="ECO:0000256" key="1">
    <source>
        <dbReference type="ARBA" id="ARBA00023015"/>
    </source>
</evidence>
<organism evidence="5 6">
    <name type="scientific">Xanthobacter dioxanivorans</name>
    <dbReference type="NCBI Taxonomy" id="2528964"/>
    <lineage>
        <taxon>Bacteria</taxon>
        <taxon>Pseudomonadati</taxon>
        <taxon>Pseudomonadota</taxon>
        <taxon>Alphaproteobacteria</taxon>
        <taxon>Hyphomicrobiales</taxon>
        <taxon>Xanthobacteraceae</taxon>
        <taxon>Xanthobacter</taxon>
    </lineage>
</organism>
<evidence type="ECO:0000259" key="4">
    <source>
        <dbReference type="PROSITE" id="PS51032"/>
    </source>
</evidence>
<dbReference type="GO" id="GO:0004519">
    <property type="term" value="F:endonuclease activity"/>
    <property type="evidence" value="ECO:0007669"/>
    <property type="project" value="UniProtKB-KW"/>
</dbReference>
<evidence type="ECO:0000256" key="3">
    <source>
        <dbReference type="ARBA" id="ARBA00023163"/>
    </source>
</evidence>
<evidence type="ECO:0000313" key="5">
    <source>
        <dbReference type="EMBL" id="QRG06137.1"/>
    </source>
</evidence>
<dbReference type="InterPro" id="IPR003615">
    <property type="entry name" value="HNH_nuc"/>
</dbReference>
<dbReference type="GO" id="GO:0003677">
    <property type="term" value="F:DNA binding"/>
    <property type="evidence" value="ECO:0007669"/>
    <property type="project" value="UniProtKB-KW"/>
</dbReference>
<protein>
    <submittedName>
        <fullName evidence="5">HNH endonuclease</fullName>
    </submittedName>
</protein>
<dbReference type="Gene3D" id="3.90.75.20">
    <property type="match status" value="1"/>
</dbReference>
<name>A0A974PM38_9HYPH</name>
<dbReference type="InterPro" id="IPR036955">
    <property type="entry name" value="AP2/ERF_dom_sf"/>
</dbReference>
<dbReference type="Pfam" id="PF13392">
    <property type="entry name" value="HNH_3"/>
    <property type="match status" value="1"/>
</dbReference>
<keyword evidence="1" id="KW-0805">Transcription regulation</keyword>
<evidence type="ECO:0000256" key="2">
    <source>
        <dbReference type="ARBA" id="ARBA00023125"/>
    </source>
</evidence>
<dbReference type="Gene3D" id="3.30.730.10">
    <property type="entry name" value="AP2/ERF domain"/>
    <property type="match status" value="1"/>
</dbReference>
<keyword evidence="3" id="KW-0804">Transcription</keyword>
<dbReference type="GO" id="GO:0003700">
    <property type="term" value="F:DNA-binding transcription factor activity"/>
    <property type="evidence" value="ECO:0007669"/>
    <property type="project" value="InterPro"/>
</dbReference>
<dbReference type="EMBL" id="CP063362">
    <property type="protein sequence ID" value="QRG06137.1"/>
    <property type="molecule type" value="Genomic_DNA"/>
</dbReference>
<accession>A0A974PM38</accession>
<keyword evidence="5" id="KW-0540">Nuclease</keyword>